<dbReference type="GO" id="GO:0008168">
    <property type="term" value="F:methyltransferase activity"/>
    <property type="evidence" value="ECO:0007669"/>
    <property type="project" value="UniProtKB-KW"/>
</dbReference>
<gene>
    <name evidence="1" type="ORF">IPJ38_01695</name>
</gene>
<comment type="caution">
    <text evidence="1">The sequence shown here is derived from an EMBL/GenBank/DDBJ whole genome shotgun (WGS) entry which is preliminary data.</text>
</comment>
<protein>
    <submittedName>
        <fullName evidence="1">Class I SAM-dependent methyltransferase</fullName>
    </submittedName>
</protein>
<dbReference type="AlphaFoldDB" id="A0A935MY22"/>
<keyword evidence="1" id="KW-0489">Methyltransferase</keyword>
<accession>A0A935MY22</accession>
<reference evidence="1 2" key="1">
    <citation type="submission" date="2020-10" db="EMBL/GenBank/DDBJ databases">
        <title>Connecting structure to function with the recovery of over 1000 high-quality activated sludge metagenome-assembled genomes encoding full-length rRNA genes using long-read sequencing.</title>
        <authorList>
            <person name="Singleton C.M."/>
            <person name="Petriglieri F."/>
            <person name="Kristensen J.M."/>
            <person name="Kirkegaard R.H."/>
            <person name="Michaelsen T.Y."/>
            <person name="Andersen M.H."/>
            <person name="Karst S.M."/>
            <person name="Dueholm M.S."/>
            <person name="Nielsen P.H."/>
            <person name="Albertsen M."/>
        </authorList>
    </citation>
    <scope>NUCLEOTIDE SEQUENCE [LARGE SCALE GENOMIC DNA]</scope>
    <source>
        <strain evidence="1">EsbW_18-Q3-R4-48_BATAC.463</strain>
    </source>
</reference>
<evidence type="ECO:0000313" key="1">
    <source>
        <dbReference type="EMBL" id="MBK7414006.1"/>
    </source>
</evidence>
<dbReference type="InterPro" id="IPR029063">
    <property type="entry name" value="SAM-dependent_MTases_sf"/>
</dbReference>
<name>A0A935MY22_9RHOO</name>
<dbReference type="GO" id="GO:0032259">
    <property type="term" value="P:methylation"/>
    <property type="evidence" value="ECO:0007669"/>
    <property type="project" value="UniProtKB-KW"/>
</dbReference>
<proteinExistence type="predicted"/>
<dbReference type="Proteomes" id="UP000739411">
    <property type="component" value="Unassembled WGS sequence"/>
</dbReference>
<evidence type="ECO:0000313" key="2">
    <source>
        <dbReference type="Proteomes" id="UP000739411"/>
    </source>
</evidence>
<dbReference type="Pfam" id="PF13489">
    <property type="entry name" value="Methyltransf_23"/>
    <property type="match status" value="1"/>
</dbReference>
<dbReference type="Gene3D" id="3.40.50.150">
    <property type="entry name" value="Vaccinia Virus protein VP39"/>
    <property type="match status" value="1"/>
</dbReference>
<sequence>MEIFGVIFDKSGFSVDYCWCENCGFCFSPELHGWALADFEKYVYNAEYLKIDPDYMEVRPSNNAGRVIESFDGNDRKIAHLDFGGGAGVLSNKLVEAGWNSISYDPFVNKDTSVSKLGSFDLITAFEVFEHVPDVNKLMNDLAVLLRQDGVILFSTLISDEYISKENKLDWWYAAPRNGHISLFSQQSLAIMAAQNNFYFGSISESYHLFWRGKPSWAAHLLP</sequence>
<dbReference type="EMBL" id="JADJMS010000005">
    <property type="protein sequence ID" value="MBK7414006.1"/>
    <property type="molecule type" value="Genomic_DNA"/>
</dbReference>
<keyword evidence="1" id="KW-0808">Transferase</keyword>
<dbReference type="SUPFAM" id="SSF53335">
    <property type="entry name" value="S-adenosyl-L-methionine-dependent methyltransferases"/>
    <property type="match status" value="1"/>
</dbReference>
<organism evidence="1 2">
    <name type="scientific">Candidatus Dechloromonas phosphorivorans</name>
    <dbReference type="NCBI Taxonomy" id="2899244"/>
    <lineage>
        <taxon>Bacteria</taxon>
        <taxon>Pseudomonadati</taxon>
        <taxon>Pseudomonadota</taxon>
        <taxon>Betaproteobacteria</taxon>
        <taxon>Rhodocyclales</taxon>
        <taxon>Azonexaceae</taxon>
        <taxon>Dechloromonas</taxon>
    </lineage>
</organism>